<gene>
    <name evidence="1" type="ORF">RDT67_07460</name>
</gene>
<dbReference type="RefSeq" id="WP_309047004.1">
    <property type="nucleotide sequence ID" value="NZ_JAVIGA010000005.1"/>
</dbReference>
<name>A0AAJ2D6H1_SERFO</name>
<dbReference type="Pfam" id="PF13289">
    <property type="entry name" value="SIR2_2"/>
    <property type="match status" value="1"/>
</dbReference>
<accession>A0AAJ2D6H1</accession>
<dbReference type="InterPro" id="IPR029035">
    <property type="entry name" value="DHS-like_NAD/FAD-binding_dom"/>
</dbReference>
<dbReference type="EMBL" id="JAVIGA010000005">
    <property type="protein sequence ID" value="MDQ9126262.1"/>
    <property type="molecule type" value="Genomic_DNA"/>
</dbReference>
<organism evidence="1 2">
    <name type="scientific">Serratia fonticola</name>
    <dbReference type="NCBI Taxonomy" id="47917"/>
    <lineage>
        <taxon>Bacteria</taxon>
        <taxon>Pseudomonadati</taxon>
        <taxon>Pseudomonadota</taxon>
        <taxon>Gammaproteobacteria</taxon>
        <taxon>Enterobacterales</taxon>
        <taxon>Yersiniaceae</taxon>
        <taxon>Serratia</taxon>
    </lineage>
</organism>
<dbReference type="Gene3D" id="3.40.50.1220">
    <property type="entry name" value="TPP-binding domain"/>
    <property type="match status" value="1"/>
</dbReference>
<dbReference type="Gene3D" id="1.25.40.10">
    <property type="entry name" value="Tetratricopeptide repeat domain"/>
    <property type="match status" value="1"/>
</dbReference>
<dbReference type="SUPFAM" id="SSF52467">
    <property type="entry name" value="DHS-like NAD/FAD-binding domain"/>
    <property type="match status" value="1"/>
</dbReference>
<protein>
    <submittedName>
        <fullName evidence="1">SIR2 family protein</fullName>
    </submittedName>
</protein>
<sequence length="865" mass="100767">MNDSSPLYKKLESKRRTVKDLADYIKTRSGSVPNYSLFLGAGASVTSGIRTAVDLVDEWRKEIFIRLSSMEYSTAEHAKEWLANNHRDWYESSNEYSSLFEKKFDLPSQRRRFVELQVDRKLPSIGYAYLVELFEGKCFDTVFTTNFDDLINEAFYQFSSDRPLLCAHDSSIKGVSITSIRPKIIKLHGDYLFDSIKSSLNETESLEVNTKEKLIEFTKEYGLIFVGYAGNDNSIMDIIKYLLKQDDYLKNGVYWCKRKGDDISQELFKFLSRDKVYYVEIDGFDELMAELCHELGVNLSLGGSQKSTKRERMINNFIEDEYSLSKNSLINRDIASLKKHTYMQDISSLINELSDNEGISEKIPEIDFRKLLTLDNLIKNKVFDKAEDEIEKLLSLQPDDNMKAKFLQRLIEIHEEKNETEKALEQSDRLIRLDEYNISYCLSRTNLYKEIPDKVKYLKGLFDKFKYSIDIRNEASRFSIKYLEGNYNDNLVQYDDVLDWLNTSLAKDCSLENPAWRLKRDAIVSKYEGDIDKKERNEIIDTLLSEMKSINPTNTNYLGVLTSHISESQDHPKVRELISNLTGLFETTSRSKKKYLLRHLSVLHSCLLDSDEIDDSRKLMKKFIDDYSNEKKESQIAPFLIFKARYYIGLERNVELAINCAKAAMDAIWRNNEIEKICDLLLIDENNVDIVDEYLNALPNDVPETLVLKIRSDMMRIKGNYKESIELLDKAHNSGWDFSGYILSKTYLNLCAENYEKVIEISNESIDKVKSYREKDILIINREVAKKRLGYEIKDNEIRSILSHHQSKGEVAMCAYFLLDDDFNAKKQLKILIEKDFFNYYRFKDWPAVPSQALSQYSIEIKKVA</sequence>
<proteinExistence type="predicted"/>
<dbReference type="SUPFAM" id="SSF48452">
    <property type="entry name" value="TPR-like"/>
    <property type="match status" value="2"/>
</dbReference>
<evidence type="ECO:0000313" key="2">
    <source>
        <dbReference type="Proteomes" id="UP001224622"/>
    </source>
</evidence>
<dbReference type="InterPro" id="IPR011990">
    <property type="entry name" value="TPR-like_helical_dom_sf"/>
</dbReference>
<comment type="caution">
    <text evidence="1">The sequence shown here is derived from an EMBL/GenBank/DDBJ whole genome shotgun (WGS) entry which is preliminary data.</text>
</comment>
<evidence type="ECO:0000313" key="1">
    <source>
        <dbReference type="EMBL" id="MDQ9126262.1"/>
    </source>
</evidence>
<reference evidence="1" key="1">
    <citation type="submission" date="2023-08" db="EMBL/GenBank/DDBJ databases">
        <title>The Comparative Genomic Analysis of Yersiniaceae from Polar Regions.</title>
        <authorList>
            <person name="Goncharov A."/>
            <person name="Aslanov B."/>
            <person name="Kolodzhieva V."/>
            <person name="Azarov D."/>
            <person name="Mochov A."/>
            <person name="Lebedeva E."/>
        </authorList>
    </citation>
    <scope>NUCLEOTIDE SEQUENCE</scope>
    <source>
        <strain evidence="1">Vf</strain>
    </source>
</reference>
<dbReference type="Proteomes" id="UP001224622">
    <property type="component" value="Unassembled WGS sequence"/>
</dbReference>
<dbReference type="AlphaFoldDB" id="A0AAJ2D6H1"/>